<dbReference type="Gene3D" id="3.20.20.80">
    <property type="entry name" value="Glycosidases"/>
    <property type="match status" value="1"/>
</dbReference>
<dbReference type="EMBL" id="JABCKI010006001">
    <property type="protein sequence ID" value="KAG5635923.1"/>
    <property type="molecule type" value="Genomic_DNA"/>
</dbReference>
<dbReference type="AlphaFoldDB" id="A0A9P7K3Z0"/>
<gene>
    <name evidence="1" type="ORF">H0H81_009664</name>
</gene>
<evidence type="ECO:0000313" key="2">
    <source>
        <dbReference type="Proteomes" id="UP000717328"/>
    </source>
</evidence>
<evidence type="ECO:0008006" key="3">
    <source>
        <dbReference type="Google" id="ProtNLM"/>
    </source>
</evidence>
<evidence type="ECO:0000313" key="1">
    <source>
        <dbReference type="EMBL" id="KAG5635923.1"/>
    </source>
</evidence>
<accession>A0A9P7K3Z0</accession>
<protein>
    <recommendedName>
        <fullName evidence="3">Glycoside hydrolase family 79 protein</fullName>
    </recommendedName>
</protein>
<proteinExistence type="predicted"/>
<dbReference type="PANTHER" id="PTHR36183">
    <property type="entry name" value="BETA-GLUCURONIDASE"/>
    <property type="match status" value="1"/>
</dbReference>
<organism evidence="1 2">
    <name type="scientific">Sphagnurus paluster</name>
    <dbReference type="NCBI Taxonomy" id="117069"/>
    <lineage>
        <taxon>Eukaryota</taxon>
        <taxon>Fungi</taxon>
        <taxon>Dikarya</taxon>
        <taxon>Basidiomycota</taxon>
        <taxon>Agaricomycotina</taxon>
        <taxon>Agaricomycetes</taxon>
        <taxon>Agaricomycetidae</taxon>
        <taxon>Agaricales</taxon>
        <taxon>Tricholomatineae</taxon>
        <taxon>Lyophyllaceae</taxon>
        <taxon>Sphagnurus</taxon>
    </lineage>
</organism>
<sequence length="203" mass="22260">MKALELLCFTFLGTRVVFGLKVLIPLAVPSDAPVVSPSLFSFSIEQDRWTDWAGTTSRNQFFFNVIDNLGQLTGAPPHIRIGADSEDRATFNADVKSFLDDTIDFSSSIGYPEATNSTIGDAFYQATQYLPPNTHVTWGVNLGQNNMSTAFLEAKSIMKAFSSFAIKDAGIVLDAIEIGNEADLYSGHGLRPKTYDIAQYIQE</sequence>
<dbReference type="OrthoDB" id="2796951at2759"/>
<name>A0A9P7K3Z0_9AGAR</name>
<comment type="caution">
    <text evidence="1">The sequence shown here is derived from an EMBL/GenBank/DDBJ whole genome shotgun (WGS) entry which is preliminary data.</text>
</comment>
<dbReference type="InterPro" id="IPR052974">
    <property type="entry name" value="GH79_Enzymes"/>
</dbReference>
<keyword evidence="2" id="KW-1185">Reference proteome</keyword>
<reference evidence="1" key="1">
    <citation type="submission" date="2021-02" db="EMBL/GenBank/DDBJ databases">
        <authorList>
            <person name="Nieuwenhuis M."/>
            <person name="Van De Peppel L.J.J."/>
        </authorList>
    </citation>
    <scope>NUCLEOTIDE SEQUENCE</scope>
    <source>
        <strain evidence="1">D49</strain>
    </source>
</reference>
<dbReference type="Proteomes" id="UP000717328">
    <property type="component" value="Unassembled WGS sequence"/>
</dbReference>
<reference evidence="1" key="2">
    <citation type="submission" date="2021-10" db="EMBL/GenBank/DDBJ databases">
        <title>Phylogenomics reveals ancestral predisposition of the termite-cultivated fungus Termitomyces towards a domesticated lifestyle.</title>
        <authorList>
            <person name="Auxier B."/>
            <person name="Grum-Grzhimaylo A."/>
            <person name="Cardenas M.E."/>
            <person name="Lodge J.D."/>
            <person name="Laessoe T."/>
            <person name="Pedersen O."/>
            <person name="Smith M.E."/>
            <person name="Kuyper T.W."/>
            <person name="Franco-Molano E.A."/>
            <person name="Baroni T.J."/>
            <person name="Aanen D.K."/>
        </authorList>
    </citation>
    <scope>NUCLEOTIDE SEQUENCE</scope>
    <source>
        <strain evidence="1">D49</strain>
    </source>
</reference>
<dbReference type="PANTHER" id="PTHR36183:SF2">
    <property type="entry name" value="BETA-GLUCURONIDASE C-TERMINAL DOMAIN-CONTAINING PROTEIN"/>
    <property type="match status" value="1"/>
</dbReference>